<sequence>MQMYPGGGYGQHYYGEVEDYYAADDYHYNNGFSQQSTQMKHNHHALDYYKDDYSYKSGAAVQMKKPDQWTPGPQKHNYNQMHGYGGYDQNVDSFKHGDQWKHSPAKHNYNQMHGYGGYDHSTDSFKCGPEDFNTQYSEEWYEEENHYDAWNSGNGYAGHGNHYTVEKGGGCGAHQGPHMPMRQHRPPFYSEPIKAPPVWTAKSIRD</sequence>
<protein>
    <submittedName>
        <fullName evidence="1">Uncharacterized protein</fullName>
    </submittedName>
</protein>
<evidence type="ECO:0000313" key="2">
    <source>
        <dbReference type="Proteomes" id="UP001293254"/>
    </source>
</evidence>
<reference evidence="1" key="2">
    <citation type="journal article" date="2024" name="Plant">
        <title>Genomic evolution and insights into agronomic trait innovations of Sesamum species.</title>
        <authorList>
            <person name="Miao H."/>
            <person name="Wang L."/>
            <person name="Qu L."/>
            <person name="Liu H."/>
            <person name="Sun Y."/>
            <person name="Le M."/>
            <person name="Wang Q."/>
            <person name="Wei S."/>
            <person name="Zheng Y."/>
            <person name="Lin W."/>
            <person name="Duan Y."/>
            <person name="Cao H."/>
            <person name="Xiong S."/>
            <person name="Wang X."/>
            <person name="Wei L."/>
            <person name="Li C."/>
            <person name="Ma Q."/>
            <person name="Ju M."/>
            <person name="Zhao R."/>
            <person name="Li G."/>
            <person name="Mu C."/>
            <person name="Tian Q."/>
            <person name="Mei H."/>
            <person name="Zhang T."/>
            <person name="Gao T."/>
            <person name="Zhang H."/>
        </authorList>
    </citation>
    <scope>NUCLEOTIDE SEQUENCE</scope>
    <source>
        <strain evidence="1">3651</strain>
    </source>
</reference>
<gene>
    <name evidence="1" type="ORF">Salat_1278400</name>
</gene>
<dbReference type="EMBL" id="JACGWO010000004">
    <property type="protein sequence ID" value="KAK4429778.1"/>
    <property type="molecule type" value="Genomic_DNA"/>
</dbReference>
<organism evidence="1 2">
    <name type="scientific">Sesamum alatum</name>
    <dbReference type="NCBI Taxonomy" id="300844"/>
    <lineage>
        <taxon>Eukaryota</taxon>
        <taxon>Viridiplantae</taxon>
        <taxon>Streptophyta</taxon>
        <taxon>Embryophyta</taxon>
        <taxon>Tracheophyta</taxon>
        <taxon>Spermatophyta</taxon>
        <taxon>Magnoliopsida</taxon>
        <taxon>eudicotyledons</taxon>
        <taxon>Gunneridae</taxon>
        <taxon>Pentapetalae</taxon>
        <taxon>asterids</taxon>
        <taxon>lamiids</taxon>
        <taxon>Lamiales</taxon>
        <taxon>Pedaliaceae</taxon>
        <taxon>Sesamum</taxon>
    </lineage>
</organism>
<dbReference type="AlphaFoldDB" id="A0AAE1YHN9"/>
<keyword evidence="2" id="KW-1185">Reference proteome</keyword>
<reference evidence="1" key="1">
    <citation type="submission" date="2020-06" db="EMBL/GenBank/DDBJ databases">
        <authorList>
            <person name="Li T."/>
            <person name="Hu X."/>
            <person name="Zhang T."/>
            <person name="Song X."/>
            <person name="Zhang H."/>
            <person name="Dai N."/>
            <person name="Sheng W."/>
            <person name="Hou X."/>
            <person name="Wei L."/>
        </authorList>
    </citation>
    <scope>NUCLEOTIDE SEQUENCE</scope>
    <source>
        <strain evidence="1">3651</strain>
        <tissue evidence="1">Leaf</tissue>
    </source>
</reference>
<proteinExistence type="predicted"/>
<accession>A0AAE1YHN9</accession>
<evidence type="ECO:0000313" key="1">
    <source>
        <dbReference type="EMBL" id="KAK4429778.1"/>
    </source>
</evidence>
<name>A0AAE1YHN9_9LAMI</name>
<comment type="caution">
    <text evidence="1">The sequence shown here is derived from an EMBL/GenBank/DDBJ whole genome shotgun (WGS) entry which is preliminary data.</text>
</comment>
<dbReference type="Proteomes" id="UP001293254">
    <property type="component" value="Unassembled WGS sequence"/>
</dbReference>